<comment type="similarity">
    <text evidence="2">Belongs to the metallo-dependent hydrolases superfamily. Adenosine and AMP deaminases family.</text>
</comment>
<evidence type="ECO:0000256" key="3">
    <source>
        <dbReference type="ARBA" id="ARBA00012784"/>
    </source>
</evidence>
<organism evidence="8 9">
    <name type="scientific">Ferrimonas pelagia</name>
    <dbReference type="NCBI Taxonomy" id="1177826"/>
    <lineage>
        <taxon>Bacteria</taxon>
        <taxon>Pseudomonadati</taxon>
        <taxon>Pseudomonadota</taxon>
        <taxon>Gammaproteobacteria</taxon>
        <taxon>Alteromonadales</taxon>
        <taxon>Ferrimonadaceae</taxon>
        <taxon>Ferrimonas</taxon>
    </lineage>
</organism>
<evidence type="ECO:0000259" key="7">
    <source>
        <dbReference type="Pfam" id="PF00962"/>
    </source>
</evidence>
<evidence type="ECO:0000256" key="5">
    <source>
        <dbReference type="ARBA" id="ARBA00022801"/>
    </source>
</evidence>
<dbReference type="Pfam" id="PF00962">
    <property type="entry name" value="A_deaminase"/>
    <property type="match status" value="1"/>
</dbReference>
<dbReference type="InterPro" id="IPR032466">
    <property type="entry name" value="Metal_Hydrolase"/>
</dbReference>
<sequence length="333" mass="36089">MIDPHYPLVDLHRHLDGNIRPQTIWALAQQHGLALPADDLAGLIPHIQITDNAPDLMSFLAKVDFGVTMLKDYDAVHRVAYENIEDLKRAGIDYAELRFSPHFMARSHGLAMEGVIEAVADAVRSGCRALGVKAQLIGILSRTFGPDHCHAELQACLSHRDKLVAIDLAGDELGQPGALFDDHFLIARDAGFHITAHAGEAGGAENVWHAIKTLGAERIGHGVKAKDDPALLAYMAKHRIAFETCLTSNVQTTTVADIAQHPAKQFLAAGVPVTLNTDDPAVEGIELRHEYEVMAEQAGLTQEECRRIQRHGVASAFLSESERQALIAAKAAG</sequence>
<feature type="domain" description="Adenosine deaminase" evidence="7">
    <location>
        <begin position="7"/>
        <end position="327"/>
    </location>
</feature>
<dbReference type="Proteomes" id="UP001499988">
    <property type="component" value="Unassembled WGS sequence"/>
</dbReference>
<dbReference type="PANTHER" id="PTHR11409:SF43">
    <property type="entry name" value="ADENOSINE DEAMINASE"/>
    <property type="match status" value="1"/>
</dbReference>
<keyword evidence="4" id="KW-0479">Metal-binding</keyword>
<dbReference type="PANTHER" id="PTHR11409">
    <property type="entry name" value="ADENOSINE DEAMINASE"/>
    <property type="match status" value="1"/>
</dbReference>
<dbReference type="RefSeq" id="WP_345334840.1">
    <property type="nucleotide sequence ID" value="NZ_BAABJZ010000023.1"/>
</dbReference>
<evidence type="ECO:0000256" key="6">
    <source>
        <dbReference type="ARBA" id="ARBA00022833"/>
    </source>
</evidence>
<evidence type="ECO:0000313" key="9">
    <source>
        <dbReference type="Proteomes" id="UP001499988"/>
    </source>
</evidence>
<evidence type="ECO:0000313" key="8">
    <source>
        <dbReference type="EMBL" id="GAA4882655.1"/>
    </source>
</evidence>
<evidence type="ECO:0000256" key="2">
    <source>
        <dbReference type="ARBA" id="ARBA00006676"/>
    </source>
</evidence>
<evidence type="ECO:0000256" key="1">
    <source>
        <dbReference type="ARBA" id="ARBA00001947"/>
    </source>
</evidence>
<protein>
    <recommendedName>
        <fullName evidence="3">adenosine deaminase</fullName>
        <ecNumber evidence="3">3.5.4.4</ecNumber>
    </recommendedName>
</protein>
<dbReference type="SUPFAM" id="SSF51556">
    <property type="entry name" value="Metallo-dependent hydrolases"/>
    <property type="match status" value="1"/>
</dbReference>
<dbReference type="EMBL" id="BAABJZ010000023">
    <property type="protein sequence ID" value="GAA4882655.1"/>
    <property type="molecule type" value="Genomic_DNA"/>
</dbReference>
<reference evidence="9" key="1">
    <citation type="journal article" date="2019" name="Int. J. Syst. Evol. Microbiol.">
        <title>The Global Catalogue of Microorganisms (GCM) 10K type strain sequencing project: providing services to taxonomists for standard genome sequencing and annotation.</title>
        <authorList>
            <consortium name="The Broad Institute Genomics Platform"/>
            <consortium name="The Broad Institute Genome Sequencing Center for Infectious Disease"/>
            <person name="Wu L."/>
            <person name="Ma J."/>
        </authorList>
    </citation>
    <scope>NUCLEOTIDE SEQUENCE [LARGE SCALE GENOMIC DNA]</scope>
    <source>
        <strain evidence="9">JCM 18401</strain>
    </source>
</reference>
<dbReference type="CDD" id="cd01320">
    <property type="entry name" value="ADA"/>
    <property type="match status" value="1"/>
</dbReference>
<comment type="cofactor">
    <cofactor evidence="1">
        <name>Zn(2+)</name>
        <dbReference type="ChEBI" id="CHEBI:29105"/>
    </cofactor>
</comment>
<comment type="caution">
    <text evidence="8">The sequence shown here is derived from an EMBL/GenBank/DDBJ whole genome shotgun (WGS) entry which is preliminary data.</text>
</comment>
<evidence type="ECO:0000256" key="4">
    <source>
        <dbReference type="ARBA" id="ARBA00022723"/>
    </source>
</evidence>
<proteinExistence type="inferred from homology"/>
<keyword evidence="6" id="KW-0862">Zinc</keyword>
<dbReference type="Gene3D" id="3.20.20.140">
    <property type="entry name" value="Metal-dependent hydrolases"/>
    <property type="match status" value="1"/>
</dbReference>
<dbReference type="NCBIfam" id="TIGR01430">
    <property type="entry name" value="aden_deam"/>
    <property type="match status" value="1"/>
</dbReference>
<accession>A0ABP9EWC9</accession>
<dbReference type="NCBIfam" id="NF006846">
    <property type="entry name" value="PRK09358.1-1"/>
    <property type="match status" value="1"/>
</dbReference>
<dbReference type="InterPro" id="IPR001365">
    <property type="entry name" value="A_deaminase_dom"/>
</dbReference>
<keyword evidence="9" id="KW-1185">Reference proteome</keyword>
<dbReference type="InterPro" id="IPR006330">
    <property type="entry name" value="Ado/ade_deaminase"/>
</dbReference>
<name>A0ABP9EWC9_9GAMM</name>
<dbReference type="EC" id="3.5.4.4" evidence="3"/>
<gene>
    <name evidence="8" type="primary">add_1</name>
    <name evidence="8" type="ORF">GCM10023333_16100</name>
</gene>
<keyword evidence="5" id="KW-0378">Hydrolase</keyword>